<gene>
    <name evidence="5" type="ORF">QQ008_03300</name>
</gene>
<dbReference type="SUPFAM" id="SSF103473">
    <property type="entry name" value="MFS general substrate transporter"/>
    <property type="match status" value="1"/>
</dbReference>
<comment type="caution">
    <text evidence="5">The sequence shown here is derived from an EMBL/GenBank/DDBJ whole genome shotgun (WGS) entry which is preliminary data.</text>
</comment>
<feature type="transmembrane region" description="Helical" evidence="4">
    <location>
        <begin position="63"/>
        <end position="82"/>
    </location>
</feature>
<dbReference type="Gene3D" id="1.20.1250.20">
    <property type="entry name" value="MFS general substrate transporter like domains"/>
    <property type="match status" value="1"/>
</dbReference>
<feature type="transmembrane region" description="Helical" evidence="4">
    <location>
        <begin position="94"/>
        <end position="116"/>
    </location>
</feature>
<feature type="transmembrane region" description="Helical" evidence="4">
    <location>
        <begin position="153"/>
        <end position="176"/>
    </location>
</feature>
<reference evidence="5" key="1">
    <citation type="submission" date="2023-06" db="EMBL/GenBank/DDBJ databases">
        <title>Genomic of Parafulvivirga corallium.</title>
        <authorList>
            <person name="Wang G."/>
        </authorList>
    </citation>
    <scope>NUCLEOTIDE SEQUENCE</scope>
    <source>
        <strain evidence="5">BMA10</strain>
    </source>
</reference>
<evidence type="ECO:0000313" key="6">
    <source>
        <dbReference type="Proteomes" id="UP001172082"/>
    </source>
</evidence>
<dbReference type="Proteomes" id="UP001172082">
    <property type="component" value="Unassembled WGS sequence"/>
</dbReference>
<feature type="transmembrane region" description="Helical" evidence="4">
    <location>
        <begin position="122"/>
        <end position="141"/>
    </location>
</feature>
<evidence type="ECO:0000256" key="1">
    <source>
        <dbReference type="ARBA" id="ARBA00022692"/>
    </source>
</evidence>
<accession>A0ABT8KJC0</accession>
<dbReference type="PANTHER" id="PTHR43596">
    <property type="entry name" value="ADP,ATP CARRIER PROTEIN"/>
    <property type="match status" value="1"/>
</dbReference>
<dbReference type="InterPro" id="IPR011701">
    <property type="entry name" value="MFS"/>
</dbReference>
<evidence type="ECO:0000256" key="2">
    <source>
        <dbReference type="ARBA" id="ARBA00022989"/>
    </source>
</evidence>
<sequence length="439" mass="48910">MKRTLSARISKWLERWFIVNDSEIPALIWSFLYFFCLLSAYYILRPFRDEMGIATGAENLQWLFTGTFITTLAVVPVFGFITKRYPRKKFLPGTYFFFIANILVFFILFKIGVSILILAPIFFIWISVFNLFVVSVFWSFMVDIFTTEQSKRLFGIISAGGSAGAICGPAIAAFLVNAIGPVNLLLIAIGLLLMSVWCIKKLISQVQHEKKNHPVKLNNIDDRAIGGSIFAGVKSFFQSKYLMGIGAMVIFYTTVSTFLYFEQAHIVEETFNSSSSRTSYFALVDLITNTLAITAQFFLTGRIIKKFGLAIALALIPFLVMIGFSGLSLITILPVLVVVQVIHKAGNFSLLRPGREILFTLVSHEDRYKAKNFIDTVLYRGSDAVVGWAFAGLISFGLSLPVIALLVVPIAGLWSFTGFSLGNKKLKAQKTGEAKVLMT</sequence>
<feature type="transmembrane region" description="Helical" evidence="4">
    <location>
        <begin position="280"/>
        <end position="299"/>
    </location>
</feature>
<feature type="transmembrane region" description="Helical" evidence="4">
    <location>
        <begin position="388"/>
        <end position="416"/>
    </location>
</feature>
<keyword evidence="6" id="KW-1185">Reference proteome</keyword>
<dbReference type="Pfam" id="PF07690">
    <property type="entry name" value="MFS_1"/>
    <property type="match status" value="1"/>
</dbReference>
<name>A0ABT8KJC0_9BACT</name>
<dbReference type="RefSeq" id="WP_346750388.1">
    <property type="nucleotide sequence ID" value="NZ_JAUJEA010000001.1"/>
</dbReference>
<keyword evidence="3 4" id="KW-0472">Membrane</keyword>
<organism evidence="5 6">
    <name type="scientific">Splendidivirga corallicola</name>
    <dbReference type="NCBI Taxonomy" id="3051826"/>
    <lineage>
        <taxon>Bacteria</taxon>
        <taxon>Pseudomonadati</taxon>
        <taxon>Bacteroidota</taxon>
        <taxon>Cytophagia</taxon>
        <taxon>Cytophagales</taxon>
        <taxon>Splendidivirgaceae</taxon>
        <taxon>Splendidivirga</taxon>
    </lineage>
</organism>
<feature type="transmembrane region" description="Helical" evidence="4">
    <location>
        <begin position="311"/>
        <end position="342"/>
    </location>
</feature>
<keyword evidence="1 4" id="KW-0812">Transmembrane</keyword>
<evidence type="ECO:0000256" key="3">
    <source>
        <dbReference type="ARBA" id="ARBA00023136"/>
    </source>
</evidence>
<feature type="transmembrane region" description="Helical" evidence="4">
    <location>
        <begin position="182"/>
        <end position="203"/>
    </location>
</feature>
<dbReference type="InterPro" id="IPR036259">
    <property type="entry name" value="MFS_trans_sf"/>
</dbReference>
<evidence type="ECO:0000256" key="4">
    <source>
        <dbReference type="SAM" id="Phobius"/>
    </source>
</evidence>
<feature type="transmembrane region" description="Helical" evidence="4">
    <location>
        <begin position="24"/>
        <end position="43"/>
    </location>
</feature>
<protein>
    <submittedName>
        <fullName evidence="5">MFS transporter</fullName>
    </submittedName>
</protein>
<dbReference type="PANTHER" id="PTHR43596:SF1">
    <property type="entry name" value="ADP,ATP CARRIER PROTEIN"/>
    <property type="match status" value="1"/>
</dbReference>
<keyword evidence="2 4" id="KW-1133">Transmembrane helix</keyword>
<feature type="transmembrane region" description="Helical" evidence="4">
    <location>
        <begin position="241"/>
        <end position="260"/>
    </location>
</feature>
<dbReference type="EMBL" id="JAUJEA010000001">
    <property type="protein sequence ID" value="MDN5200363.1"/>
    <property type="molecule type" value="Genomic_DNA"/>
</dbReference>
<evidence type="ECO:0000313" key="5">
    <source>
        <dbReference type="EMBL" id="MDN5200363.1"/>
    </source>
</evidence>
<proteinExistence type="predicted"/>